<gene>
    <name evidence="1" type="ORF">UABAM_03500</name>
</gene>
<dbReference type="Proteomes" id="UP000326354">
    <property type="component" value="Chromosome"/>
</dbReference>
<dbReference type="AlphaFoldDB" id="A0A5S9IP75"/>
<accession>A0A5S9IP75</accession>
<reference evidence="1 2" key="1">
    <citation type="submission" date="2019-08" db="EMBL/GenBank/DDBJ databases">
        <title>Complete genome sequence of Candidatus Uab amorphum.</title>
        <authorList>
            <person name="Shiratori T."/>
            <person name="Suzuki S."/>
            <person name="Kakizawa Y."/>
            <person name="Ishida K."/>
        </authorList>
    </citation>
    <scope>NUCLEOTIDE SEQUENCE [LARGE SCALE GENOMIC DNA]</scope>
    <source>
        <strain evidence="1 2">SRT547</strain>
    </source>
</reference>
<sequence length="267" mass="31170">MKNVRVVKITPKNRHLYEEQIVALEKIATYPIGDDFFQIDHGKDYFRFFERLGNMFYHAAIVEDRVVAVGCGIIRYVPFTLDGKLKKCWYLCDLKVHPEFRRNRIPLQMLYSAFFPNYFRCMRGYTISMNPSEGENRVVKILCRFKWIPISYQHELELYNLSYDELQNLQPAIEKHRGKISFHSHKGVKDIVLQSTNAAMPLLHMQFGKCAENTCEAQKEHVHMFCTPKDDPLSQQVKAEGLTPSATASIIGHRMKSDWKFILTSDI</sequence>
<dbReference type="OrthoDB" id="4711468at2"/>
<evidence type="ECO:0000313" key="1">
    <source>
        <dbReference type="EMBL" id="BBM85137.1"/>
    </source>
</evidence>
<dbReference type="RefSeq" id="WP_151969257.1">
    <property type="nucleotide sequence ID" value="NZ_AP019860.1"/>
</dbReference>
<dbReference type="InterPro" id="IPR016181">
    <property type="entry name" value="Acyl_CoA_acyltransferase"/>
</dbReference>
<proteinExistence type="predicted"/>
<dbReference type="KEGG" id="uam:UABAM_03500"/>
<keyword evidence="2" id="KW-1185">Reference proteome</keyword>
<organism evidence="1 2">
    <name type="scientific">Uabimicrobium amorphum</name>
    <dbReference type="NCBI Taxonomy" id="2596890"/>
    <lineage>
        <taxon>Bacteria</taxon>
        <taxon>Pseudomonadati</taxon>
        <taxon>Planctomycetota</taxon>
        <taxon>Candidatus Uabimicrobiia</taxon>
        <taxon>Candidatus Uabimicrobiales</taxon>
        <taxon>Candidatus Uabimicrobiaceae</taxon>
        <taxon>Candidatus Uabimicrobium</taxon>
    </lineage>
</organism>
<dbReference type="SUPFAM" id="SSF55729">
    <property type="entry name" value="Acyl-CoA N-acyltransferases (Nat)"/>
    <property type="match status" value="1"/>
</dbReference>
<name>A0A5S9IP75_UABAM</name>
<protein>
    <submittedName>
        <fullName evidence="1">Uncharacterized protein</fullName>
    </submittedName>
</protein>
<evidence type="ECO:0000313" key="2">
    <source>
        <dbReference type="Proteomes" id="UP000326354"/>
    </source>
</evidence>
<dbReference type="EMBL" id="AP019860">
    <property type="protein sequence ID" value="BBM85137.1"/>
    <property type="molecule type" value="Genomic_DNA"/>
</dbReference>